<gene>
    <name evidence="1" type="ORF">AM593_02678</name>
</gene>
<feature type="non-terminal residue" evidence="1">
    <location>
        <position position="238"/>
    </location>
</feature>
<organism evidence="1 2">
    <name type="scientific">Mytilus galloprovincialis</name>
    <name type="common">Mediterranean mussel</name>
    <dbReference type="NCBI Taxonomy" id="29158"/>
    <lineage>
        <taxon>Eukaryota</taxon>
        <taxon>Metazoa</taxon>
        <taxon>Spiralia</taxon>
        <taxon>Lophotrochozoa</taxon>
        <taxon>Mollusca</taxon>
        <taxon>Bivalvia</taxon>
        <taxon>Autobranchia</taxon>
        <taxon>Pteriomorphia</taxon>
        <taxon>Mytilida</taxon>
        <taxon>Mytiloidea</taxon>
        <taxon>Mytilidae</taxon>
        <taxon>Mytilinae</taxon>
        <taxon>Mytilus</taxon>
    </lineage>
</organism>
<dbReference type="AlphaFoldDB" id="A0A3L5TVC7"/>
<sequence length="238" mass="27114">LHFQNRLEGERINMWLDNVQFVLVTVIIVVYSHDCKDYDLSASDQSLVDMMKHYLYTSRKEECPPQSKILNAGVTYIRWGKTNCPKGVDIVYTGQVGGNQHSYRGGGVNYLCLPNDPQNGQHQSYDNDQVHGGEYRLDAKTKPSGWSESMGDKEIPCAVCYQKRRSAVIMIPALFFILKTKLFIPSDLYMRSMGPNEVKVNRQGQQASSKLHGCTKSYTSSFWCLPDCPLFLKLQIKR</sequence>
<protein>
    <submittedName>
        <fullName evidence="1">Uncharacterized protein</fullName>
    </submittedName>
</protein>
<dbReference type="PANTHER" id="PTHR24024:SF18">
    <property type="entry name" value="SHORT-CHAIN COLLAGEN C4-LIKE"/>
    <property type="match status" value="1"/>
</dbReference>
<dbReference type="EMBL" id="KV581148">
    <property type="protein sequence ID" value="OPL33918.1"/>
    <property type="molecule type" value="Genomic_DNA"/>
</dbReference>
<evidence type="ECO:0000313" key="2">
    <source>
        <dbReference type="Proteomes" id="UP000266721"/>
    </source>
</evidence>
<dbReference type="GO" id="GO:0005615">
    <property type="term" value="C:extracellular space"/>
    <property type="evidence" value="ECO:0007669"/>
    <property type="project" value="TreeGrafter"/>
</dbReference>
<name>A0A3L5TVC7_MYTGA</name>
<comment type="caution">
    <text evidence="1">The sequence shown here is derived from an EMBL/GenBank/DDBJ whole genome shotgun (WGS) entry which is preliminary data.</text>
</comment>
<keyword evidence="2" id="KW-1185">Reference proteome</keyword>
<feature type="non-terminal residue" evidence="1">
    <location>
        <position position="1"/>
    </location>
</feature>
<dbReference type="PANTHER" id="PTHR24024">
    <property type="entry name" value="PULMONARY SURFACTANT-ASSOCIATED PROTEIN A"/>
    <property type="match status" value="1"/>
</dbReference>
<reference evidence="1 2" key="1">
    <citation type="journal article" date="2016" name="PLoS ONE">
        <title>A First Insight into the Genome of the Filter-Feeder Mussel Mytilus galloprovincialis.</title>
        <authorList>
            <person name="Murgarella M."/>
            <person name="Puiu D."/>
            <person name="Novoa B."/>
            <person name="Figueras A."/>
            <person name="Posada D."/>
            <person name="Canchaya C."/>
        </authorList>
    </citation>
    <scope>NUCLEOTIDE SEQUENCE [LARGE SCALE GENOMIC DNA]</scope>
    <source>
        <tissue evidence="1">Muscle</tissue>
    </source>
</reference>
<evidence type="ECO:0000313" key="1">
    <source>
        <dbReference type="EMBL" id="OPL33918.1"/>
    </source>
</evidence>
<dbReference type="Proteomes" id="UP000266721">
    <property type="component" value="Unassembled WGS sequence"/>
</dbReference>
<proteinExistence type="predicted"/>
<dbReference type="InterPro" id="IPR051077">
    <property type="entry name" value="Ca-dependent_lectin"/>
</dbReference>
<accession>A0A3L5TVC7</accession>